<dbReference type="Proteomes" id="UP000696280">
    <property type="component" value="Unassembled WGS sequence"/>
</dbReference>
<evidence type="ECO:0000313" key="5">
    <source>
        <dbReference type="Proteomes" id="UP000696280"/>
    </source>
</evidence>
<comment type="caution">
    <text evidence="4">The sequence shown here is derived from an EMBL/GenBank/DDBJ whole genome shotgun (WGS) entry which is preliminary data.</text>
</comment>
<feature type="domain" description="Serine hydrolase" evidence="3">
    <location>
        <begin position="115"/>
        <end position="366"/>
    </location>
</feature>
<name>A0A9N9PX79_9HELO</name>
<sequence length="396" mass="43294">MVRRPKFAPQLTSGSERGSQNTRLTTAEATLTDSPSESTQGASPTPRTPPSSGKASMTNRSPASLVRPKTVGTFSRLLCHPRASSSFWDTRAKPLFVTDRKMTTNGAPPTDASPRKLRILMLHGFTQSGPLFRSKTRALEKLLIKAFPPTPKSLYPGGVALIYPTGPIQLQPADIPGFSITDASGEERDAWGWWTKSPFSSASHPTGKEKDVEYTGLAEGMAVIRDTIKENGGVDGVIGFSQGGCASLFVASLLEPGRAESFKQKNKLGDEALAFLEGWEELQKFQQEKVGGLKFAVSYSGFFAPSERYEPFYDPKIQTPSLHFIGSLDSVVEESRPLGLIDRCNEKTRQVVYHPGGHFVPVGKEMASVLVGFVRDRTTVVEEKKEESVEDMDFPF</sequence>
<dbReference type="GO" id="GO:0016787">
    <property type="term" value="F:hydrolase activity"/>
    <property type="evidence" value="ECO:0007669"/>
    <property type="project" value="UniProtKB-KW"/>
</dbReference>
<accession>A0A9N9PX79</accession>
<dbReference type="OrthoDB" id="2094269at2759"/>
<dbReference type="GO" id="GO:0005634">
    <property type="term" value="C:nucleus"/>
    <property type="evidence" value="ECO:0007669"/>
    <property type="project" value="TreeGrafter"/>
</dbReference>
<dbReference type="PANTHER" id="PTHR48070:SF6">
    <property type="entry name" value="ESTERASE OVCA2"/>
    <property type="match status" value="1"/>
</dbReference>
<feature type="compositionally biased region" description="Polar residues" evidence="2">
    <location>
        <begin position="10"/>
        <end position="62"/>
    </location>
</feature>
<gene>
    <name evidence="4" type="ORF">HYFRA_00009900</name>
</gene>
<feature type="region of interest" description="Disordered" evidence="2">
    <location>
        <begin position="1"/>
        <end position="67"/>
    </location>
</feature>
<evidence type="ECO:0000313" key="4">
    <source>
        <dbReference type="EMBL" id="CAG8958583.1"/>
    </source>
</evidence>
<protein>
    <recommendedName>
        <fullName evidence="3">Serine hydrolase domain-containing protein</fullName>
    </recommendedName>
</protein>
<dbReference type="AlphaFoldDB" id="A0A9N9PX79"/>
<dbReference type="Gene3D" id="3.40.50.1820">
    <property type="entry name" value="alpha/beta hydrolase"/>
    <property type="match status" value="1"/>
</dbReference>
<evidence type="ECO:0000259" key="3">
    <source>
        <dbReference type="Pfam" id="PF03959"/>
    </source>
</evidence>
<dbReference type="InterPro" id="IPR005645">
    <property type="entry name" value="FSH-like_dom"/>
</dbReference>
<dbReference type="Pfam" id="PF03959">
    <property type="entry name" value="FSH1"/>
    <property type="match status" value="1"/>
</dbReference>
<keyword evidence="5" id="KW-1185">Reference proteome</keyword>
<evidence type="ECO:0000256" key="2">
    <source>
        <dbReference type="SAM" id="MobiDB-lite"/>
    </source>
</evidence>
<reference evidence="4" key="1">
    <citation type="submission" date="2021-07" db="EMBL/GenBank/DDBJ databases">
        <authorList>
            <person name="Durling M."/>
        </authorList>
    </citation>
    <scope>NUCLEOTIDE SEQUENCE</scope>
</reference>
<evidence type="ECO:0000256" key="1">
    <source>
        <dbReference type="ARBA" id="ARBA00022801"/>
    </source>
</evidence>
<proteinExistence type="predicted"/>
<dbReference type="SUPFAM" id="SSF53474">
    <property type="entry name" value="alpha/beta-Hydrolases"/>
    <property type="match status" value="1"/>
</dbReference>
<dbReference type="GO" id="GO:0019748">
    <property type="term" value="P:secondary metabolic process"/>
    <property type="evidence" value="ECO:0007669"/>
    <property type="project" value="TreeGrafter"/>
</dbReference>
<keyword evidence="1" id="KW-0378">Hydrolase</keyword>
<dbReference type="PANTHER" id="PTHR48070">
    <property type="entry name" value="ESTERASE OVCA2"/>
    <property type="match status" value="1"/>
</dbReference>
<dbReference type="InterPro" id="IPR029058">
    <property type="entry name" value="AB_hydrolase_fold"/>
</dbReference>
<dbReference type="EMBL" id="CAJVRL010000083">
    <property type="protein sequence ID" value="CAG8958583.1"/>
    <property type="molecule type" value="Genomic_DNA"/>
</dbReference>
<organism evidence="4 5">
    <name type="scientific">Hymenoscyphus fraxineus</name>
    <dbReference type="NCBI Taxonomy" id="746836"/>
    <lineage>
        <taxon>Eukaryota</taxon>
        <taxon>Fungi</taxon>
        <taxon>Dikarya</taxon>
        <taxon>Ascomycota</taxon>
        <taxon>Pezizomycotina</taxon>
        <taxon>Leotiomycetes</taxon>
        <taxon>Helotiales</taxon>
        <taxon>Helotiaceae</taxon>
        <taxon>Hymenoscyphus</taxon>
    </lineage>
</organism>
<dbReference type="InterPro" id="IPR050593">
    <property type="entry name" value="LovG"/>
</dbReference>
<dbReference type="GO" id="GO:0005737">
    <property type="term" value="C:cytoplasm"/>
    <property type="evidence" value="ECO:0007669"/>
    <property type="project" value="TreeGrafter"/>
</dbReference>